<name>A0ABR0RYY9_9EURO</name>
<protein>
    <submittedName>
        <fullName evidence="2">Uncharacterized protein</fullName>
    </submittedName>
</protein>
<dbReference type="Proteomes" id="UP001334248">
    <property type="component" value="Unassembled WGS sequence"/>
</dbReference>
<sequence length="467" mass="52329">MNKNKLSAQETGALSTSAGINSSSRATAIMAGTDSDVTMSAPEKYLLCEALGNRLGMIPHSADELHHVLTRTRWNVDRAEAILLVMRSSARYRSRVGCLRNDEKPQAAKPEDEPGLAKEPKHPNYGPALIGGKAVEQHIREYFDEERAAGRVPSVSEVPRTLADLGYPSSPDLERRLAVRKFADMVWLHAKIRLSRAEASLSLAVTHIRAVLANFLDQFRGPIKAESKKAAQEEKDRRLSLFVTYTGRPDWYSLQHFLEKHDYDLVHSMGEWVRRGIRPRYRPDNSKGDQNGQRMNFDGQPIPLPAEADCVSQLQTDFDWAETPAQFIDADTKAQIDATAFQRTSQGHISFPFIAPFTVKDRNSQLGGVINYDAEIPHTGVPDWTKFRIEHISRGKYTNTLYLNRRTPDEMRRTGDPWELFDWNDARQVSHLGKWARGAQGRVTGTPILLESEIRARGGSVSSGGDG</sequence>
<feature type="region of interest" description="Disordered" evidence="1">
    <location>
        <begin position="101"/>
        <end position="127"/>
    </location>
</feature>
<dbReference type="EMBL" id="JAVHJV010000002">
    <property type="protein sequence ID" value="KAK5945826.1"/>
    <property type="molecule type" value="Genomic_DNA"/>
</dbReference>
<reference evidence="2 3" key="1">
    <citation type="journal article" date="2023" name="Res Sq">
        <title>Genomic and morphological characterization of Knufia obscura isolated from the Mars 2020 spacecraft assembly facility.</title>
        <authorList>
            <person name="Chander A.M."/>
            <person name="Teixeira M.M."/>
            <person name="Singh N.K."/>
            <person name="Williams M.P."/>
            <person name="Parker C.W."/>
            <person name="Leo P."/>
            <person name="Stajich J.E."/>
            <person name="Torok T."/>
            <person name="Tighe S."/>
            <person name="Mason C.E."/>
            <person name="Venkateswaran K."/>
        </authorList>
    </citation>
    <scope>NUCLEOTIDE SEQUENCE [LARGE SCALE GENOMIC DNA]</scope>
    <source>
        <strain evidence="2 3">CCFEE 5817</strain>
    </source>
</reference>
<feature type="compositionally biased region" description="Basic and acidic residues" evidence="1">
    <location>
        <begin position="101"/>
        <end position="122"/>
    </location>
</feature>
<feature type="region of interest" description="Disordered" evidence="1">
    <location>
        <begin position="1"/>
        <end position="20"/>
    </location>
</feature>
<evidence type="ECO:0000313" key="3">
    <source>
        <dbReference type="Proteomes" id="UP001334248"/>
    </source>
</evidence>
<dbReference type="GeneID" id="89996483"/>
<keyword evidence="3" id="KW-1185">Reference proteome</keyword>
<accession>A0ABR0RYY9</accession>
<evidence type="ECO:0000313" key="2">
    <source>
        <dbReference type="EMBL" id="KAK5945826.1"/>
    </source>
</evidence>
<evidence type="ECO:0000256" key="1">
    <source>
        <dbReference type="SAM" id="MobiDB-lite"/>
    </source>
</evidence>
<comment type="caution">
    <text evidence="2">The sequence shown here is derived from an EMBL/GenBank/DDBJ whole genome shotgun (WGS) entry which is preliminary data.</text>
</comment>
<gene>
    <name evidence="2" type="ORF">PMZ80_003034</name>
</gene>
<organism evidence="2 3">
    <name type="scientific">Knufia obscura</name>
    <dbReference type="NCBI Taxonomy" id="1635080"/>
    <lineage>
        <taxon>Eukaryota</taxon>
        <taxon>Fungi</taxon>
        <taxon>Dikarya</taxon>
        <taxon>Ascomycota</taxon>
        <taxon>Pezizomycotina</taxon>
        <taxon>Eurotiomycetes</taxon>
        <taxon>Chaetothyriomycetidae</taxon>
        <taxon>Chaetothyriales</taxon>
        <taxon>Trichomeriaceae</taxon>
        <taxon>Knufia</taxon>
    </lineage>
</organism>
<proteinExistence type="predicted"/>
<dbReference type="RefSeq" id="XP_064733916.1">
    <property type="nucleotide sequence ID" value="XM_064871463.1"/>
</dbReference>